<sequence length="151" mass="16786">MQLISGTPLLTFYQSTCQRRELPTVETRRVEATSSQLDVLTATDVCQRTSPSSVSTSETWLRLLPSETCLRPLSTPSTPCQSSTTNCITVSRAPSTPESSESDLEPTEESELLQSVQDSTVRSVSLQPMLPRRLKRNRLDVLVGKQKFIIK</sequence>
<reference evidence="2" key="1">
    <citation type="submission" date="2013-12" db="EMBL/GenBank/DDBJ databases">
        <authorList>
            <person name="Genoscope - CEA"/>
        </authorList>
    </citation>
    <scope>NUCLEOTIDE SEQUENCE</scope>
    <source>
        <strain evidence="2">CBS 1993</strain>
    </source>
</reference>
<feature type="compositionally biased region" description="Polar residues" evidence="1">
    <location>
        <begin position="86"/>
        <end position="99"/>
    </location>
</feature>
<dbReference type="HOGENOM" id="CLU_1731743_0_0_1"/>
<dbReference type="Proteomes" id="UP000019384">
    <property type="component" value="Unassembled WGS sequence"/>
</dbReference>
<evidence type="ECO:0000313" key="3">
    <source>
        <dbReference type="Proteomes" id="UP000019384"/>
    </source>
</evidence>
<evidence type="ECO:0000313" key="2">
    <source>
        <dbReference type="EMBL" id="CDK27340.1"/>
    </source>
</evidence>
<feature type="compositionally biased region" description="Low complexity" evidence="1">
    <location>
        <begin position="73"/>
        <end position="85"/>
    </location>
</feature>
<feature type="compositionally biased region" description="Acidic residues" evidence="1">
    <location>
        <begin position="100"/>
        <end position="111"/>
    </location>
</feature>
<dbReference type="EMBL" id="HG793128">
    <property type="protein sequence ID" value="CDK27340.1"/>
    <property type="molecule type" value="Genomic_DNA"/>
</dbReference>
<proteinExistence type="predicted"/>
<dbReference type="RefSeq" id="XP_022459335.1">
    <property type="nucleotide sequence ID" value="XM_022601721.1"/>
</dbReference>
<dbReference type="AlphaFoldDB" id="W6MWF2"/>
<dbReference type="GeneID" id="34520723"/>
<organism evidence="2 3">
    <name type="scientific">Kuraishia capsulata CBS 1993</name>
    <dbReference type="NCBI Taxonomy" id="1382522"/>
    <lineage>
        <taxon>Eukaryota</taxon>
        <taxon>Fungi</taxon>
        <taxon>Dikarya</taxon>
        <taxon>Ascomycota</taxon>
        <taxon>Saccharomycotina</taxon>
        <taxon>Pichiomycetes</taxon>
        <taxon>Pichiales</taxon>
        <taxon>Pichiaceae</taxon>
        <taxon>Kuraishia</taxon>
    </lineage>
</organism>
<reference evidence="2" key="2">
    <citation type="submission" date="2014-02" db="EMBL/GenBank/DDBJ databases">
        <title>Complete DNA sequence of /Kuraishia capsulata/ illustrates novel genomic features among budding yeasts (/Saccharomycotina/).</title>
        <authorList>
            <person name="Morales L."/>
            <person name="Noel B."/>
            <person name="Porcel B."/>
            <person name="Marcet-Houben M."/>
            <person name="Hullo M-F."/>
            <person name="Sacerdot C."/>
            <person name="Tekaia F."/>
            <person name="Leh-Louis V."/>
            <person name="Despons L."/>
            <person name="Khanna V."/>
            <person name="Aury J-M."/>
            <person name="Barbe V."/>
            <person name="Couloux A."/>
            <person name="Labadie K."/>
            <person name="Pelletier E."/>
            <person name="Souciet J-L."/>
            <person name="Boekhout T."/>
            <person name="Gabaldon T."/>
            <person name="Wincker P."/>
            <person name="Dujon B."/>
        </authorList>
    </citation>
    <scope>NUCLEOTIDE SEQUENCE</scope>
    <source>
        <strain evidence="2">CBS 1993</strain>
    </source>
</reference>
<accession>W6MWF2</accession>
<name>W6MWF2_9ASCO</name>
<gene>
    <name evidence="2" type="ORF">KUCA_T00003318001</name>
</gene>
<keyword evidence="3" id="KW-1185">Reference proteome</keyword>
<feature type="region of interest" description="Disordered" evidence="1">
    <location>
        <begin position="73"/>
        <end position="118"/>
    </location>
</feature>
<protein>
    <submittedName>
        <fullName evidence="2">Uncharacterized protein</fullName>
    </submittedName>
</protein>
<evidence type="ECO:0000256" key="1">
    <source>
        <dbReference type="SAM" id="MobiDB-lite"/>
    </source>
</evidence>